<keyword evidence="2" id="KW-1185">Reference proteome</keyword>
<dbReference type="EMBL" id="ML769602">
    <property type="protein sequence ID" value="KAE9392177.1"/>
    <property type="molecule type" value="Genomic_DNA"/>
</dbReference>
<sequence length="307" mass="33993">MNPENATLFRSTIPGKEKIQVGRWHAFRRKDETKLEHEESISLPEGTVDWDRFVEDEHVSSVLYFSDLSPEGLSAAISETFPKANQLGLLASSTPFITGRPVTLFHNQRIHDTGAVGVTLTSPNSLEFQLPNDIVPLGEPLDVTEYVRLRYYLPNERFTSPPSSEGNLINTLNRSNPTQLLLSRILSLPYQLHTITAGDPSRGTLSLNTQSMAPPVGARVRFYHRRSHNPSSLTMWQNIRSSPPSIALTTLSPELVSDGQIAPIGGYMLEELVLQNRFLAGSENGFILGRSGESPWSCTVPGCLSRL</sequence>
<reference evidence="1" key="1">
    <citation type="journal article" date="2019" name="Environ. Microbiol.">
        <title>Fungal ecological strategies reflected in gene transcription - a case study of two litter decomposers.</title>
        <authorList>
            <person name="Barbi F."/>
            <person name="Kohler A."/>
            <person name="Barry K."/>
            <person name="Baskaran P."/>
            <person name="Daum C."/>
            <person name="Fauchery L."/>
            <person name="Ihrmark K."/>
            <person name="Kuo A."/>
            <person name="LaButti K."/>
            <person name="Lipzen A."/>
            <person name="Morin E."/>
            <person name="Grigoriev I.V."/>
            <person name="Henrissat B."/>
            <person name="Lindahl B."/>
            <person name="Martin F."/>
        </authorList>
    </citation>
    <scope>NUCLEOTIDE SEQUENCE</scope>
    <source>
        <strain evidence="1">JB14</strain>
    </source>
</reference>
<dbReference type="AlphaFoldDB" id="A0A6A4H4Y2"/>
<organism evidence="1 2">
    <name type="scientific">Gymnopus androsaceus JB14</name>
    <dbReference type="NCBI Taxonomy" id="1447944"/>
    <lineage>
        <taxon>Eukaryota</taxon>
        <taxon>Fungi</taxon>
        <taxon>Dikarya</taxon>
        <taxon>Basidiomycota</taxon>
        <taxon>Agaricomycotina</taxon>
        <taxon>Agaricomycetes</taxon>
        <taxon>Agaricomycetidae</taxon>
        <taxon>Agaricales</taxon>
        <taxon>Marasmiineae</taxon>
        <taxon>Omphalotaceae</taxon>
        <taxon>Gymnopus</taxon>
    </lineage>
</organism>
<evidence type="ECO:0008006" key="3">
    <source>
        <dbReference type="Google" id="ProtNLM"/>
    </source>
</evidence>
<protein>
    <recommendedName>
        <fullName evidence="3">FIST domain-containing protein</fullName>
    </recommendedName>
</protein>
<dbReference type="OrthoDB" id="10251508at2759"/>
<evidence type="ECO:0000313" key="2">
    <source>
        <dbReference type="Proteomes" id="UP000799118"/>
    </source>
</evidence>
<proteinExistence type="predicted"/>
<dbReference type="Proteomes" id="UP000799118">
    <property type="component" value="Unassembled WGS sequence"/>
</dbReference>
<evidence type="ECO:0000313" key="1">
    <source>
        <dbReference type="EMBL" id="KAE9392177.1"/>
    </source>
</evidence>
<name>A0A6A4H4Y2_9AGAR</name>
<gene>
    <name evidence="1" type="ORF">BT96DRAFT_1000588</name>
</gene>
<accession>A0A6A4H4Y2</accession>